<comment type="caution">
    <text evidence="4">The sequence shown here is derived from an EMBL/GenBank/DDBJ whole genome shotgun (WGS) entry which is preliminary data.</text>
</comment>
<dbReference type="Pfam" id="PF00094">
    <property type="entry name" value="VWD"/>
    <property type="match status" value="1"/>
</dbReference>
<dbReference type="InterPro" id="IPR036084">
    <property type="entry name" value="Ser_inhib-like_sf"/>
</dbReference>
<dbReference type="CDD" id="cd19941">
    <property type="entry name" value="TIL"/>
    <property type="match status" value="1"/>
</dbReference>
<dbReference type="PANTHER" id="PTHR47246">
    <property type="entry name" value="MUCIN-19"/>
    <property type="match status" value="1"/>
</dbReference>
<dbReference type="SUPFAM" id="SSF57603">
    <property type="entry name" value="FnI-like domain"/>
    <property type="match status" value="1"/>
</dbReference>
<gene>
    <name evidence="4" type="ORF">JD844_027666</name>
</gene>
<dbReference type="PROSITE" id="PS51233">
    <property type="entry name" value="VWFD"/>
    <property type="match status" value="1"/>
</dbReference>
<proteinExistence type="predicted"/>
<keyword evidence="5" id="KW-1185">Reference proteome</keyword>
<name>A0ABQ7SGM9_PHRPL</name>
<dbReference type="Proteomes" id="UP000826234">
    <property type="component" value="Unassembled WGS sequence"/>
</dbReference>
<evidence type="ECO:0000313" key="5">
    <source>
        <dbReference type="Proteomes" id="UP000826234"/>
    </source>
</evidence>
<keyword evidence="2" id="KW-0964">Secreted</keyword>
<accession>A0ABQ7SGM9</accession>
<sequence length="276" mass="30718">MQMDMPCTPGCYCPLGMARDNEGQCIPPTHCPCSYSGRKYEQGSKINIGCNTCTCVEGAWKCTTEKCQSSCHIYGDGQIQTFDGLSYSYDGFCQYVLAEGGTLVLEDGKFMFTKDAGNTNCTDKEPFTVHTVGLYLIIRYIHGITLIWDKNTRVSIIMDSDWNKQICGLCGNHNGNLQDEFTTRLGSLAAGPVEFGNSWKTIPMCSDKAAESFPCDANAYCKDWAVRKCEIIRDHHFKECHNKVSLLGYMWWGVGICIPATKQMMLHDSGDVSTVM</sequence>
<dbReference type="SMART" id="SM00216">
    <property type="entry name" value="VWD"/>
    <property type="match status" value="1"/>
</dbReference>
<evidence type="ECO:0000256" key="2">
    <source>
        <dbReference type="ARBA" id="ARBA00022525"/>
    </source>
</evidence>
<dbReference type="SUPFAM" id="SSF57567">
    <property type="entry name" value="Serine protease inhibitors"/>
    <property type="match status" value="1"/>
</dbReference>
<reference evidence="4 5" key="1">
    <citation type="journal article" date="2022" name="Gigascience">
        <title>A chromosome-level genome assembly and annotation of the desert horned lizard, Phrynosoma platyrhinos, provides insight into chromosomal rearrangements among reptiles.</title>
        <authorList>
            <person name="Koochekian N."/>
            <person name="Ascanio A."/>
            <person name="Farleigh K."/>
            <person name="Card D.C."/>
            <person name="Schield D.R."/>
            <person name="Castoe T.A."/>
            <person name="Jezkova T."/>
        </authorList>
    </citation>
    <scope>NUCLEOTIDE SEQUENCE [LARGE SCALE GENOMIC DNA]</scope>
    <source>
        <strain evidence="4">NK-2021</strain>
    </source>
</reference>
<dbReference type="Gene3D" id="2.10.25.10">
    <property type="entry name" value="Laminin"/>
    <property type="match status" value="1"/>
</dbReference>
<feature type="domain" description="VWFD" evidence="3">
    <location>
        <begin position="1"/>
        <end position="206"/>
    </location>
</feature>
<dbReference type="InterPro" id="IPR002919">
    <property type="entry name" value="TIL_dom"/>
</dbReference>
<dbReference type="EMBL" id="JAIPUX010005290">
    <property type="protein sequence ID" value="KAH0616515.1"/>
    <property type="molecule type" value="Genomic_DNA"/>
</dbReference>
<evidence type="ECO:0000256" key="1">
    <source>
        <dbReference type="ARBA" id="ARBA00004613"/>
    </source>
</evidence>
<evidence type="ECO:0000313" key="4">
    <source>
        <dbReference type="EMBL" id="KAH0616515.1"/>
    </source>
</evidence>
<dbReference type="PANTHER" id="PTHR47246:SF1">
    <property type="entry name" value="MUCIN-19"/>
    <property type="match status" value="1"/>
</dbReference>
<organism evidence="4 5">
    <name type="scientific">Phrynosoma platyrhinos</name>
    <name type="common">Desert horned lizard</name>
    <dbReference type="NCBI Taxonomy" id="52577"/>
    <lineage>
        <taxon>Eukaryota</taxon>
        <taxon>Metazoa</taxon>
        <taxon>Chordata</taxon>
        <taxon>Craniata</taxon>
        <taxon>Vertebrata</taxon>
        <taxon>Euteleostomi</taxon>
        <taxon>Lepidosauria</taxon>
        <taxon>Squamata</taxon>
        <taxon>Bifurcata</taxon>
        <taxon>Unidentata</taxon>
        <taxon>Episquamata</taxon>
        <taxon>Toxicofera</taxon>
        <taxon>Iguania</taxon>
        <taxon>Phrynosomatidae</taxon>
        <taxon>Phrynosomatinae</taxon>
        <taxon>Phrynosoma</taxon>
    </lineage>
</organism>
<protein>
    <recommendedName>
        <fullName evidence="3">VWFD domain-containing protein</fullName>
    </recommendedName>
</protein>
<comment type="subcellular location">
    <subcellularLocation>
        <location evidence="1">Secreted</location>
    </subcellularLocation>
</comment>
<dbReference type="Pfam" id="PF23244">
    <property type="entry name" value="VWF"/>
    <property type="match status" value="1"/>
</dbReference>
<dbReference type="InterPro" id="IPR001846">
    <property type="entry name" value="VWF_type-D"/>
</dbReference>
<dbReference type="Pfam" id="PF01826">
    <property type="entry name" value="TIL"/>
    <property type="match status" value="1"/>
</dbReference>
<evidence type="ECO:0000259" key="3">
    <source>
        <dbReference type="PROSITE" id="PS51233"/>
    </source>
</evidence>